<name>A0ABT2ULL6_9BACL</name>
<dbReference type="Gene3D" id="3.20.20.100">
    <property type="entry name" value="NADP-dependent oxidoreductase domain"/>
    <property type="match status" value="1"/>
</dbReference>
<feature type="domain" description="NADP-dependent oxidoreductase" evidence="1">
    <location>
        <begin position="16"/>
        <end position="320"/>
    </location>
</feature>
<dbReference type="EMBL" id="JAOQIO010000089">
    <property type="protein sequence ID" value="MCU6794991.1"/>
    <property type="molecule type" value="Genomic_DNA"/>
</dbReference>
<reference evidence="2 3" key="1">
    <citation type="submission" date="2022-09" db="EMBL/GenBank/DDBJ databases">
        <authorList>
            <person name="Han X.L."/>
            <person name="Wang Q."/>
            <person name="Lu T."/>
        </authorList>
    </citation>
    <scope>NUCLEOTIDE SEQUENCE [LARGE SCALE GENOMIC DNA]</scope>
    <source>
        <strain evidence="2 3">WQ 127069</strain>
    </source>
</reference>
<dbReference type="Pfam" id="PF00248">
    <property type="entry name" value="Aldo_ket_red"/>
    <property type="match status" value="1"/>
</dbReference>
<sequence>MGTNNVFPRSGERISKLGFGAMGLSGSFGSYDDEYLIRSVLLALDGGINFIDTARAYGRSEELVGKALKQWTGERPFVATKVAAQPAPAPASYPPGSGWHAPVPVEVAYPRGMLRTSVLESLQQLGLEQLDLIQLHQYWAHWDDSDYWMEELLRLQEEGLVRYIGISVPDHRHELAIALVRSGKIDAVQTLFNIFDPLALDCLIPICRQHQVAVIARIILDEGGLTGFLKADTHIAEGDFRANYFDVLPRSIYIDKINALQTFIPQYAESLAELAIRFALQPEGITTAITSMHVHEFIRPNLEAAARPELPQEVFELLRNKHRWIRNFYQARRYL</sequence>
<evidence type="ECO:0000313" key="2">
    <source>
        <dbReference type="EMBL" id="MCU6794991.1"/>
    </source>
</evidence>
<organism evidence="2 3">
    <name type="scientific">Paenibacillus baimaensis</name>
    <dbReference type="NCBI Taxonomy" id="2982185"/>
    <lineage>
        <taxon>Bacteria</taxon>
        <taxon>Bacillati</taxon>
        <taxon>Bacillota</taxon>
        <taxon>Bacilli</taxon>
        <taxon>Bacillales</taxon>
        <taxon>Paenibacillaceae</taxon>
        <taxon>Paenibacillus</taxon>
    </lineage>
</organism>
<dbReference type="PANTHER" id="PTHR42686:SF1">
    <property type="entry name" value="GH17980P-RELATED"/>
    <property type="match status" value="1"/>
</dbReference>
<dbReference type="CDD" id="cd19086">
    <property type="entry name" value="AKR_AKR11C1"/>
    <property type="match status" value="1"/>
</dbReference>
<dbReference type="RefSeq" id="WP_262686049.1">
    <property type="nucleotide sequence ID" value="NZ_JAOQIO010000089.1"/>
</dbReference>
<evidence type="ECO:0000259" key="1">
    <source>
        <dbReference type="Pfam" id="PF00248"/>
    </source>
</evidence>
<keyword evidence="3" id="KW-1185">Reference proteome</keyword>
<gene>
    <name evidence="2" type="ORF">OB236_23060</name>
</gene>
<dbReference type="PANTHER" id="PTHR42686">
    <property type="entry name" value="GH17980P-RELATED"/>
    <property type="match status" value="1"/>
</dbReference>
<dbReference type="InterPro" id="IPR036812">
    <property type="entry name" value="NAD(P)_OxRdtase_dom_sf"/>
</dbReference>
<dbReference type="InterPro" id="IPR023210">
    <property type="entry name" value="NADP_OxRdtase_dom"/>
</dbReference>
<proteinExistence type="predicted"/>
<dbReference type="Proteomes" id="UP001652445">
    <property type="component" value="Unassembled WGS sequence"/>
</dbReference>
<dbReference type="InterPro" id="IPR020471">
    <property type="entry name" value="AKR"/>
</dbReference>
<comment type="caution">
    <text evidence="2">The sequence shown here is derived from an EMBL/GenBank/DDBJ whole genome shotgun (WGS) entry which is preliminary data.</text>
</comment>
<protein>
    <submittedName>
        <fullName evidence="2">Aldo/keto reductase</fullName>
    </submittedName>
</protein>
<dbReference type="SUPFAM" id="SSF51430">
    <property type="entry name" value="NAD(P)-linked oxidoreductase"/>
    <property type="match status" value="1"/>
</dbReference>
<accession>A0ABT2ULL6</accession>
<evidence type="ECO:0000313" key="3">
    <source>
        <dbReference type="Proteomes" id="UP001652445"/>
    </source>
</evidence>